<comment type="caution">
    <text evidence="2">The sequence shown here is derived from an EMBL/GenBank/DDBJ whole genome shotgun (WGS) entry which is preliminary data.</text>
</comment>
<feature type="transmembrane region" description="Helical" evidence="1">
    <location>
        <begin position="21"/>
        <end position="41"/>
    </location>
</feature>
<accession>A0A502FZB0</accession>
<keyword evidence="1" id="KW-0472">Membrane</keyword>
<sequence length="142" mass="15222">MTQNDIGPGEAADRARSRRTFITVAVLSLLGGAVGFTAALIEPHEATLTTGGSLPAWFAILAALLMIGAVTAGSLVYYRTMDELQRLDNYWAATIGANVLLIAYPVWLILWKGGLVPAPDAMTLYLAVLVSTGLAYAWRKLR</sequence>
<protein>
    <submittedName>
        <fullName evidence="2">Uncharacterized protein</fullName>
    </submittedName>
</protein>
<evidence type="ECO:0000313" key="3">
    <source>
        <dbReference type="Proteomes" id="UP000319931"/>
    </source>
</evidence>
<gene>
    <name evidence="2" type="ORF">EAH76_09455</name>
</gene>
<feature type="transmembrane region" description="Helical" evidence="1">
    <location>
        <begin position="122"/>
        <end position="138"/>
    </location>
</feature>
<dbReference type="Proteomes" id="UP000319931">
    <property type="component" value="Unassembled WGS sequence"/>
</dbReference>
<organism evidence="2 3">
    <name type="scientific">Sphingomonas glacialis</name>
    <dbReference type="NCBI Taxonomy" id="658225"/>
    <lineage>
        <taxon>Bacteria</taxon>
        <taxon>Pseudomonadati</taxon>
        <taxon>Pseudomonadota</taxon>
        <taxon>Alphaproteobacteria</taxon>
        <taxon>Sphingomonadales</taxon>
        <taxon>Sphingomonadaceae</taxon>
        <taxon>Sphingomonas</taxon>
    </lineage>
</organism>
<feature type="transmembrane region" description="Helical" evidence="1">
    <location>
        <begin position="56"/>
        <end position="78"/>
    </location>
</feature>
<keyword evidence="1" id="KW-1133">Transmembrane helix</keyword>
<evidence type="ECO:0000313" key="2">
    <source>
        <dbReference type="EMBL" id="TPG54829.1"/>
    </source>
</evidence>
<dbReference type="RefSeq" id="WP_140849965.1">
    <property type="nucleotide sequence ID" value="NZ_RCZC01000002.1"/>
</dbReference>
<name>A0A502FZB0_9SPHN</name>
<dbReference type="EMBL" id="RCZC01000002">
    <property type="protein sequence ID" value="TPG54829.1"/>
    <property type="molecule type" value="Genomic_DNA"/>
</dbReference>
<dbReference type="OrthoDB" id="7408924at2"/>
<reference evidence="2 3" key="1">
    <citation type="journal article" date="2019" name="Environ. Microbiol.">
        <title>Species interactions and distinct microbial communities in high Arctic permafrost affected cryosols are associated with the CH4 and CO2 gas fluxes.</title>
        <authorList>
            <person name="Altshuler I."/>
            <person name="Hamel J."/>
            <person name="Turney S."/>
            <person name="Magnuson E."/>
            <person name="Levesque R."/>
            <person name="Greer C."/>
            <person name="Whyte L.G."/>
        </authorList>
    </citation>
    <scope>NUCLEOTIDE SEQUENCE [LARGE SCALE GENOMIC DNA]</scope>
    <source>
        <strain evidence="2 3">E6.1</strain>
    </source>
</reference>
<dbReference type="AlphaFoldDB" id="A0A502FZB0"/>
<proteinExistence type="predicted"/>
<feature type="transmembrane region" description="Helical" evidence="1">
    <location>
        <begin position="90"/>
        <end position="110"/>
    </location>
</feature>
<keyword evidence="1" id="KW-0812">Transmembrane</keyword>
<evidence type="ECO:0000256" key="1">
    <source>
        <dbReference type="SAM" id="Phobius"/>
    </source>
</evidence>
<keyword evidence="3" id="KW-1185">Reference proteome</keyword>